<evidence type="ECO:0000256" key="5">
    <source>
        <dbReference type="ARBA" id="ARBA00022801"/>
    </source>
</evidence>
<protein>
    <recommendedName>
        <fullName evidence="8">Ribonuclease VapC</fullName>
        <shortName evidence="8">RNase VapC</shortName>
        <ecNumber evidence="8">3.1.-.-</ecNumber>
    </recommendedName>
    <alternativeName>
        <fullName evidence="8">Toxin VapC</fullName>
    </alternativeName>
</protein>
<name>A0A0J1CK64_9BURK</name>
<sequence>MQLYMLDTDTCAFVMRGPSENLRGKLLATPIDEQAISVISLAELLFGIKLSSQAKRNRPALDAFVKHLTVMEWPEEAAEHYAEIRAHLHKSGQMIGANDLLIASHARCVGAVVVTNNEREFRRVPGLKVENWL</sequence>
<keyword evidence="3 8" id="KW-0540">Nuclease</keyword>
<evidence type="ECO:0000256" key="8">
    <source>
        <dbReference type="HAMAP-Rule" id="MF_00265"/>
    </source>
</evidence>
<dbReference type="AlphaFoldDB" id="A0A0J1CK64"/>
<keyword evidence="8" id="KW-0800">Toxin</keyword>
<comment type="caution">
    <text evidence="10">The sequence shown here is derived from an EMBL/GenBank/DDBJ whole genome shotgun (WGS) entry which is preliminary data.</text>
</comment>
<keyword evidence="4 8" id="KW-0479">Metal-binding</keyword>
<keyword evidence="6 8" id="KW-0460">Magnesium</keyword>
<evidence type="ECO:0000256" key="4">
    <source>
        <dbReference type="ARBA" id="ARBA00022723"/>
    </source>
</evidence>
<comment type="function">
    <text evidence="8">Toxic component of a toxin-antitoxin (TA) system. An RNase.</text>
</comment>
<dbReference type="PANTHER" id="PTHR33653">
    <property type="entry name" value="RIBONUCLEASE VAPC2"/>
    <property type="match status" value="1"/>
</dbReference>
<dbReference type="CDD" id="cd09881">
    <property type="entry name" value="PIN_VapC4-5_FitB-like"/>
    <property type="match status" value="1"/>
</dbReference>
<dbReference type="PATRIC" id="fig|908627.4.peg.8544"/>
<comment type="cofactor">
    <cofactor evidence="1 8">
        <name>Mg(2+)</name>
        <dbReference type="ChEBI" id="CHEBI:18420"/>
    </cofactor>
</comment>
<evidence type="ECO:0000256" key="6">
    <source>
        <dbReference type="ARBA" id="ARBA00022842"/>
    </source>
</evidence>
<dbReference type="Pfam" id="PF01850">
    <property type="entry name" value="PIN"/>
    <property type="match status" value="1"/>
</dbReference>
<dbReference type="InterPro" id="IPR029060">
    <property type="entry name" value="PIN-like_dom_sf"/>
</dbReference>
<dbReference type="InterPro" id="IPR050556">
    <property type="entry name" value="Type_II_TA_system_RNase"/>
</dbReference>
<proteinExistence type="inferred from homology"/>
<evidence type="ECO:0000256" key="7">
    <source>
        <dbReference type="ARBA" id="ARBA00038093"/>
    </source>
</evidence>
<dbReference type="GO" id="GO:0000287">
    <property type="term" value="F:magnesium ion binding"/>
    <property type="evidence" value="ECO:0007669"/>
    <property type="project" value="UniProtKB-UniRule"/>
</dbReference>
<dbReference type="PANTHER" id="PTHR33653:SF1">
    <property type="entry name" value="RIBONUCLEASE VAPC2"/>
    <property type="match status" value="1"/>
</dbReference>
<feature type="binding site" evidence="8">
    <location>
        <position position="7"/>
    </location>
    <ligand>
        <name>Mg(2+)</name>
        <dbReference type="ChEBI" id="CHEBI:18420"/>
    </ligand>
</feature>
<dbReference type="GO" id="GO:0016787">
    <property type="term" value="F:hydrolase activity"/>
    <property type="evidence" value="ECO:0007669"/>
    <property type="project" value="UniProtKB-KW"/>
</dbReference>
<organism evidence="10 11">
    <name type="scientific">Caballeronia mineralivorans PML1(12)</name>
    <dbReference type="NCBI Taxonomy" id="908627"/>
    <lineage>
        <taxon>Bacteria</taxon>
        <taxon>Pseudomonadati</taxon>
        <taxon>Pseudomonadota</taxon>
        <taxon>Betaproteobacteria</taxon>
        <taxon>Burkholderiales</taxon>
        <taxon>Burkholderiaceae</taxon>
        <taxon>Caballeronia</taxon>
    </lineage>
</organism>
<evidence type="ECO:0000256" key="3">
    <source>
        <dbReference type="ARBA" id="ARBA00022722"/>
    </source>
</evidence>
<gene>
    <name evidence="8" type="primary">vapC</name>
    <name evidence="10" type="ORF">EOS_38135</name>
</gene>
<reference evidence="10 11" key="1">
    <citation type="journal article" date="2015" name="Genome Announc.">
        <title>Draft Genome Sequence of Burkholderia sp. Strain PML1(12), an Ectomycorrhizosphere-Inhabiting Bacterium with Effective Mineral-Weathering Ability.</title>
        <authorList>
            <person name="Uroz S."/>
            <person name="Oger P."/>
        </authorList>
    </citation>
    <scope>NUCLEOTIDE SEQUENCE [LARGE SCALE GENOMIC DNA]</scope>
    <source>
        <strain evidence="11">PML1(12)</strain>
    </source>
</reference>
<dbReference type="SUPFAM" id="SSF88723">
    <property type="entry name" value="PIN domain-like"/>
    <property type="match status" value="1"/>
</dbReference>
<evidence type="ECO:0000259" key="9">
    <source>
        <dbReference type="Pfam" id="PF01850"/>
    </source>
</evidence>
<dbReference type="InterPro" id="IPR002716">
    <property type="entry name" value="PIN_dom"/>
</dbReference>
<accession>A0A0J1CK64</accession>
<evidence type="ECO:0000313" key="11">
    <source>
        <dbReference type="Proteomes" id="UP000035963"/>
    </source>
</evidence>
<dbReference type="HAMAP" id="MF_00265">
    <property type="entry name" value="VapC_Nob1"/>
    <property type="match status" value="1"/>
</dbReference>
<dbReference type="EMBL" id="AEJF01000230">
    <property type="protein sequence ID" value="KLU21087.1"/>
    <property type="molecule type" value="Genomic_DNA"/>
</dbReference>
<dbReference type="GO" id="GO:0004540">
    <property type="term" value="F:RNA nuclease activity"/>
    <property type="evidence" value="ECO:0007669"/>
    <property type="project" value="InterPro"/>
</dbReference>
<comment type="similarity">
    <text evidence="7 8">Belongs to the PINc/VapC protein family.</text>
</comment>
<keyword evidence="11" id="KW-1185">Reference proteome</keyword>
<dbReference type="OrthoDB" id="9796690at2"/>
<evidence type="ECO:0000256" key="2">
    <source>
        <dbReference type="ARBA" id="ARBA00022649"/>
    </source>
</evidence>
<keyword evidence="5 8" id="KW-0378">Hydrolase</keyword>
<evidence type="ECO:0000313" key="10">
    <source>
        <dbReference type="EMBL" id="KLU21087.1"/>
    </source>
</evidence>
<keyword evidence="2 8" id="KW-1277">Toxin-antitoxin system</keyword>
<feature type="binding site" evidence="8">
    <location>
        <position position="99"/>
    </location>
    <ligand>
        <name>Mg(2+)</name>
        <dbReference type="ChEBI" id="CHEBI:18420"/>
    </ligand>
</feature>
<dbReference type="Proteomes" id="UP000035963">
    <property type="component" value="Unassembled WGS sequence"/>
</dbReference>
<dbReference type="GO" id="GO:0090729">
    <property type="term" value="F:toxin activity"/>
    <property type="evidence" value="ECO:0007669"/>
    <property type="project" value="UniProtKB-KW"/>
</dbReference>
<dbReference type="InterPro" id="IPR022907">
    <property type="entry name" value="VapC_family"/>
</dbReference>
<feature type="domain" description="PIN" evidence="9">
    <location>
        <begin position="9"/>
        <end position="126"/>
    </location>
</feature>
<dbReference type="EC" id="3.1.-.-" evidence="8"/>
<dbReference type="Gene3D" id="3.40.50.1010">
    <property type="entry name" value="5'-nuclease"/>
    <property type="match status" value="1"/>
</dbReference>
<evidence type="ECO:0000256" key="1">
    <source>
        <dbReference type="ARBA" id="ARBA00001946"/>
    </source>
</evidence>